<dbReference type="SUPFAM" id="SSF53098">
    <property type="entry name" value="Ribonuclease H-like"/>
    <property type="match status" value="1"/>
</dbReference>
<dbReference type="InterPro" id="IPR012337">
    <property type="entry name" value="RNaseH-like_sf"/>
</dbReference>
<dbReference type="CDD" id="cd09272">
    <property type="entry name" value="RNase_HI_RT_Ty1"/>
    <property type="match status" value="1"/>
</dbReference>
<evidence type="ECO:0000256" key="1">
    <source>
        <dbReference type="SAM" id="MobiDB-lite"/>
    </source>
</evidence>
<accession>A0ABQ5A340</accession>
<feature type="region of interest" description="Disordered" evidence="1">
    <location>
        <begin position="422"/>
        <end position="468"/>
    </location>
</feature>
<evidence type="ECO:0000313" key="4">
    <source>
        <dbReference type="Proteomes" id="UP001151760"/>
    </source>
</evidence>
<feature type="domain" description="Integrase catalytic" evidence="2">
    <location>
        <begin position="150"/>
        <end position="329"/>
    </location>
</feature>
<dbReference type="EMBL" id="BQNB010011904">
    <property type="protein sequence ID" value="GJS96677.1"/>
    <property type="molecule type" value="Genomic_DNA"/>
</dbReference>
<name>A0ABQ5A340_9ASTR</name>
<feature type="compositionally biased region" description="Acidic residues" evidence="1">
    <location>
        <begin position="430"/>
        <end position="444"/>
    </location>
</feature>
<gene>
    <name evidence="3" type="ORF">Tco_0803645</name>
</gene>
<dbReference type="PROSITE" id="PS50994">
    <property type="entry name" value="INTEGRASE"/>
    <property type="match status" value="1"/>
</dbReference>
<dbReference type="PANTHER" id="PTHR42648:SF28">
    <property type="entry name" value="TRANSPOSON-ENCODED PROTEIN WITH RIBONUCLEASE H-LIKE AND RETROVIRUS ZINC FINGER-LIKE DOMAINS"/>
    <property type="match status" value="1"/>
</dbReference>
<dbReference type="InterPro" id="IPR001584">
    <property type="entry name" value="Integrase_cat-core"/>
</dbReference>
<proteinExistence type="predicted"/>
<dbReference type="Gene3D" id="3.30.420.10">
    <property type="entry name" value="Ribonuclease H-like superfamily/Ribonuclease H"/>
    <property type="match status" value="1"/>
</dbReference>
<evidence type="ECO:0000313" key="3">
    <source>
        <dbReference type="EMBL" id="GJS96677.1"/>
    </source>
</evidence>
<organism evidence="3 4">
    <name type="scientific">Tanacetum coccineum</name>
    <dbReference type="NCBI Taxonomy" id="301880"/>
    <lineage>
        <taxon>Eukaryota</taxon>
        <taxon>Viridiplantae</taxon>
        <taxon>Streptophyta</taxon>
        <taxon>Embryophyta</taxon>
        <taxon>Tracheophyta</taxon>
        <taxon>Spermatophyta</taxon>
        <taxon>Magnoliopsida</taxon>
        <taxon>eudicotyledons</taxon>
        <taxon>Gunneridae</taxon>
        <taxon>Pentapetalae</taxon>
        <taxon>asterids</taxon>
        <taxon>campanulids</taxon>
        <taxon>Asterales</taxon>
        <taxon>Asteraceae</taxon>
        <taxon>Asteroideae</taxon>
        <taxon>Anthemideae</taxon>
        <taxon>Anthemidinae</taxon>
        <taxon>Tanacetum</taxon>
    </lineage>
</organism>
<evidence type="ECO:0000259" key="2">
    <source>
        <dbReference type="PROSITE" id="PS50994"/>
    </source>
</evidence>
<dbReference type="Proteomes" id="UP001151760">
    <property type="component" value="Unassembled WGS sequence"/>
</dbReference>
<dbReference type="InterPro" id="IPR039537">
    <property type="entry name" value="Retrotran_Ty1/copia-like"/>
</dbReference>
<sequence>MTGAKFDIEKFDGTGDFGLWRIKMRALLIQYGCEAALEVLPADMEAEAKAELNKKAHSAVILCLGHQRRSKAKGGDGEGLIVGRTDRRDHGQSREIKIRSLEVEDSKCMGQCTVGDNRECKIRVIGNEFWHKDWDQYQRSGAGLTGWKRARESPHRSGQCRRHTTQDGRLCSFRHMGPPQVESLGGKRYFLSIIDDYSRRVWVYILRFKHEAFGKFKEWKQLVENQTGRTVKKLRTDNGLEFCNREFEQLCIESGIARHLTVAGTPQQNGVAERMNRTLMDKVRCLLIQSGLPKTFWAEATCTAAYLINRSPSTAIEKKTPMEMWSGHPSDYGMLRIFGCVAYPHNKQGKLEPRAIKCVLLGYPEGVKGYRLYRLDNESPKIVTSRNVVFNESVMYKDTLKDSGVGDKSVEELQVEVELQRLNNHTHEEDQIDQEDGNDEDAGDQETNQPPDLTDYQLTRDREPRTRTKPLRFQDESNMAAYRISAGREEVLMEPLTYQEAVACEDSSKWKAAMKEEMSDVSERTRPGSDQKARYKARLVARGYHTEAGYDYNEYEQSSIDVKDGNFTGLNEYIADQWCFKRSSYDSLLNYRSYAPVLLKKEFDMNSTGKAKKILIDNGKSVQMPLGGHFKLSLKDCPVRDCDVERMSKVPYANAVGAKMYLMVCTRPDIAYAVSVVSRYLANPGKNHWEAVKWILKYLRGTANVSLVYGTDRGNHVDVTGFVDSDYAKDPDKGNATTRGALQQQKAEYMALTEAVKEAIWLRGLLEELGVELNTVAVNCDNQGAIHLSRNHVFHERTKHINVRYHFIREVLEAKTVEVLKVGTEHNAADALTKVVPGHKLQHCLELLSIGIAVIETYGVESCCHLWVIEEEVGDELKWRVRVGFYSPRESWRPRKGAEVVVYGGRVAHVEVVLGGDWPRLT</sequence>
<dbReference type="PANTHER" id="PTHR42648">
    <property type="entry name" value="TRANSPOSASE, PUTATIVE-RELATED"/>
    <property type="match status" value="1"/>
</dbReference>
<comment type="caution">
    <text evidence="3">The sequence shown here is derived from an EMBL/GenBank/DDBJ whole genome shotgun (WGS) entry which is preliminary data.</text>
</comment>
<dbReference type="Pfam" id="PF00665">
    <property type="entry name" value="rve"/>
    <property type="match status" value="1"/>
</dbReference>
<dbReference type="Pfam" id="PF25597">
    <property type="entry name" value="SH3_retrovirus"/>
    <property type="match status" value="1"/>
</dbReference>
<keyword evidence="4" id="KW-1185">Reference proteome</keyword>
<dbReference type="InterPro" id="IPR036397">
    <property type="entry name" value="RNaseH_sf"/>
</dbReference>
<protein>
    <submittedName>
        <fullName evidence="3">Retrotransposon protein, putative, ty1-copia subclass</fullName>
    </submittedName>
</protein>
<reference evidence="3" key="2">
    <citation type="submission" date="2022-01" db="EMBL/GenBank/DDBJ databases">
        <authorList>
            <person name="Yamashiro T."/>
            <person name="Shiraishi A."/>
            <person name="Satake H."/>
            <person name="Nakayama K."/>
        </authorList>
    </citation>
    <scope>NUCLEOTIDE SEQUENCE</scope>
</reference>
<dbReference type="InterPro" id="IPR057670">
    <property type="entry name" value="SH3_retrovirus"/>
</dbReference>
<reference evidence="3" key="1">
    <citation type="journal article" date="2022" name="Int. J. Mol. Sci.">
        <title>Draft Genome of Tanacetum Coccineum: Genomic Comparison of Closely Related Tanacetum-Family Plants.</title>
        <authorList>
            <person name="Yamashiro T."/>
            <person name="Shiraishi A."/>
            <person name="Nakayama K."/>
            <person name="Satake H."/>
        </authorList>
    </citation>
    <scope>NUCLEOTIDE SEQUENCE</scope>
</reference>